<dbReference type="EMBL" id="FQYV01000003">
    <property type="protein sequence ID" value="SHI56431.1"/>
    <property type="molecule type" value="Genomic_DNA"/>
</dbReference>
<dbReference type="OrthoDB" id="1449985at2"/>
<evidence type="ECO:0000256" key="1">
    <source>
        <dbReference type="SAM" id="MobiDB-lite"/>
    </source>
</evidence>
<feature type="compositionally biased region" description="Basic and acidic residues" evidence="1">
    <location>
        <begin position="82"/>
        <end position="94"/>
    </location>
</feature>
<name>A0A1M6C6K4_9FLAO</name>
<protein>
    <submittedName>
        <fullName evidence="3">Uncharacterized protein</fullName>
    </submittedName>
</protein>
<reference evidence="4" key="1">
    <citation type="submission" date="2016-11" db="EMBL/GenBank/DDBJ databases">
        <authorList>
            <person name="Varghese N."/>
            <person name="Submissions S."/>
        </authorList>
    </citation>
    <scope>NUCLEOTIDE SEQUENCE [LARGE SCALE GENOMIC DNA]</scope>
    <source>
        <strain evidence="4">DSM 26349</strain>
    </source>
</reference>
<keyword evidence="2" id="KW-1133">Transmembrane helix</keyword>
<dbReference type="STRING" id="797419.SAMN05216556_103144"/>
<proteinExistence type="predicted"/>
<organism evidence="3 4">
    <name type="scientific">Aequorivita viscosa</name>
    <dbReference type="NCBI Taxonomy" id="797419"/>
    <lineage>
        <taxon>Bacteria</taxon>
        <taxon>Pseudomonadati</taxon>
        <taxon>Bacteroidota</taxon>
        <taxon>Flavobacteriia</taxon>
        <taxon>Flavobacteriales</taxon>
        <taxon>Flavobacteriaceae</taxon>
        <taxon>Aequorivita</taxon>
    </lineage>
</organism>
<dbReference type="RefSeq" id="WP_143036827.1">
    <property type="nucleotide sequence ID" value="NZ_FNNS01000003.1"/>
</dbReference>
<feature type="region of interest" description="Disordered" evidence="1">
    <location>
        <begin position="68"/>
        <end position="94"/>
    </location>
</feature>
<dbReference type="Proteomes" id="UP000184172">
    <property type="component" value="Unassembled WGS sequence"/>
</dbReference>
<evidence type="ECO:0000256" key="2">
    <source>
        <dbReference type="SAM" id="Phobius"/>
    </source>
</evidence>
<keyword evidence="2" id="KW-0472">Membrane</keyword>
<sequence length="94" mass="10739">MIQLNKPLTVVIALLSLGALGFNLYENPDVSRLLGKEVNNWLYRGFWLLIIGVCIYNYIYIDRNTLKNKSKSKPKSSLGSAREPKVGRNNERQI</sequence>
<accession>A0A1M6C6K4</accession>
<evidence type="ECO:0000313" key="4">
    <source>
        <dbReference type="Proteomes" id="UP000184172"/>
    </source>
</evidence>
<feature type="transmembrane region" description="Helical" evidence="2">
    <location>
        <begin position="45"/>
        <end position="61"/>
    </location>
</feature>
<evidence type="ECO:0000313" key="3">
    <source>
        <dbReference type="EMBL" id="SHI56431.1"/>
    </source>
</evidence>
<keyword evidence="4" id="KW-1185">Reference proteome</keyword>
<keyword evidence="2" id="KW-0812">Transmembrane</keyword>
<dbReference type="AlphaFoldDB" id="A0A1M6C6K4"/>
<gene>
    <name evidence="3" type="ORF">SAMN04487908_103144</name>
</gene>